<proteinExistence type="inferred from homology"/>
<dbReference type="InterPro" id="IPR000385">
    <property type="entry name" value="MoaA_NifB_PqqE_Fe-S-bd_CS"/>
</dbReference>
<dbReference type="NCBIfam" id="TIGR04085">
    <property type="entry name" value="rSAM_more_4Fe4S"/>
    <property type="match status" value="1"/>
</dbReference>
<keyword evidence="2" id="KW-0004">4Fe-4S</keyword>
<accession>A0A9P1KJV5</accession>
<name>A0A9P1KJV5_9CYAN</name>
<dbReference type="GO" id="GO:0051539">
    <property type="term" value="F:4 iron, 4 sulfur cluster binding"/>
    <property type="evidence" value="ECO:0007669"/>
    <property type="project" value="UniProtKB-KW"/>
</dbReference>
<protein>
    <recommendedName>
        <fullName evidence="8">Radical SAM core domain-containing protein</fullName>
    </recommendedName>
</protein>
<dbReference type="PROSITE" id="PS01305">
    <property type="entry name" value="MOAA_NIFB_PQQE"/>
    <property type="match status" value="1"/>
</dbReference>
<keyword evidence="4" id="KW-0479">Metal-binding</keyword>
<comment type="cofactor">
    <cofactor evidence="1">
        <name>[4Fe-4S] cluster</name>
        <dbReference type="ChEBI" id="CHEBI:49883"/>
    </cofactor>
</comment>
<reference evidence="9 10" key="1">
    <citation type="submission" date="2014-02" db="EMBL/GenBank/DDBJ databases">
        <authorList>
            <person name="Genoscope - CEA"/>
        </authorList>
    </citation>
    <scope>NUCLEOTIDE SEQUENCE [LARGE SCALE GENOMIC DNA]</scope>
    <source>
        <strain evidence="9 10">PCC 8005</strain>
    </source>
</reference>
<dbReference type="PANTHER" id="PTHR43273">
    <property type="entry name" value="ANAEROBIC SULFATASE-MATURATING ENZYME HOMOLOG ASLB-RELATED"/>
    <property type="match status" value="1"/>
</dbReference>
<dbReference type="Gene3D" id="3.20.20.70">
    <property type="entry name" value="Aldolase class I"/>
    <property type="match status" value="1"/>
</dbReference>
<dbReference type="GO" id="GO:0016491">
    <property type="term" value="F:oxidoreductase activity"/>
    <property type="evidence" value="ECO:0007669"/>
    <property type="project" value="InterPro"/>
</dbReference>
<evidence type="ECO:0000259" key="8">
    <source>
        <dbReference type="Pfam" id="PF04055"/>
    </source>
</evidence>
<dbReference type="SFLD" id="SFLDS00029">
    <property type="entry name" value="Radical_SAM"/>
    <property type="match status" value="1"/>
</dbReference>
<dbReference type="SFLD" id="SFLDG01384">
    <property type="entry name" value="thioether_bond_formation_requi"/>
    <property type="match status" value="1"/>
</dbReference>
<dbReference type="SFLD" id="SFLDG01386">
    <property type="entry name" value="main_SPASM_domain-containing"/>
    <property type="match status" value="1"/>
</dbReference>
<evidence type="ECO:0000313" key="9">
    <source>
        <dbReference type="EMBL" id="CDM96904.1"/>
    </source>
</evidence>
<evidence type="ECO:0000256" key="3">
    <source>
        <dbReference type="ARBA" id="ARBA00022691"/>
    </source>
</evidence>
<dbReference type="Proteomes" id="UP000032946">
    <property type="component" value="Chromosome"/>
</dbReference>
<evidence type="ECO:0000256" key="1">
    <source>
        <dbReference type="ARBA" id="ARBA00001966"/>
    </source>
</evidence>
<keyword evidence="6" id="KW-0411">Iron-sulfur</keyword>
<dbReference type="InterPro" id="IPR058240">
    <property type="entry name" value="rSAM_sf"/>
</dbReference>
<keyword evidence="3" id="KW-0949">S-adenosyl-L-methionine</keyword>
<dbReference type="AlphaFoldDB" id="A0A9P1KJV5"/>
<dbReference type="PANTHER" id="PTHR43273:SF3">
    <property type="entry name" value="ANAEROBIC SULFATASE-MATURATING ENZYME HOMOLOG ASLB-RELATED"/>
    <property type="match status" value="1"/>
</dbReference>
<dbReference type="CDD" id="cd01335">
    <property type="entry name" value="Radical_SAM"/>
    <property type="match status" value="1"/>
</dbReference>
<dbReference type="InterPro" id="IPR013785">
    <property type="entry name" value="Aldolase_TIM"/>
</dbReference>
<organism evidence="9 10">
    <name type="scientific">Limnospira indica PCC 8005</name>
    <dbReference type="NCBI Taxonomy" id="376219"/>
    <lineage>
        <taxon>Bacteria</taxon>
        <taxon>Bacillati</taxon>
        <taxon>Cyanobacteriota</taxon>
        <taxon>Cyanophyceae</taxon>
        <taxon>Oscillatoriophycideae</taxon>
        <taxon>Oscillatoriales</taxon>
        <taxon>Sirenicapillariaceae</taxon>
        <taxon>Limnospira</taxon>
    </lineage>
</organism>
<dbReference type="EMBL" id="FO818640">
    <property type="protein sequence ID" value="CDM96904.1"/>
    <property type="molecule type" value="Genomic_DNA"/>
</dbReference>
<keyword evidence="5" id="KW-0408">Iron</keyword>
<gene>
    <name evidence="9" type="ORF">ARTHRO_41313</name>
</gene>
<feature type="domain" description="Radical SAM core" evidence="8">
    <location>
        <begin position="13"/>
        <end position="173"/>
    </location>
</feature>
<dbReference type="InterPro" id="IPR007197">
    <property type="entry name" value="rSAM"/>
</dbReference>
<evidence type="ECO:0000256" key="7">
    <source>
        <dbReference type="ARBA" id="ARBA00023601"/>
    </source>
</evidence>
<sequence>MKSPYKNINEVHIEITNMCNLSCTYCYAETLLPDKQIKNLFTNELYRDTITKMLLESKSDFLDIVFHGGEPLLHTPEWFEEACTFATSKANQLGKKVYFSMQSNLTLLKNAHVESFKKHQVKVGVSLDGDKETHNAMRGNFGVTVANMKKLQDAGLFGGVIVVISHHNWNKIPLFFKQMEELGIRIFHMNIASSVGRGNSMELLGTEKTFRAFKDCVDCMLKYKGEIVDTRMIKKLQQFINPPQSTEETFQQLRCDNLFCHAGVTMIAVQNDGNVFPCGCAGSSGNMKNFKLDNFRDTRETNPVDYFELLKKFHTKKEKYYNECVHCPAKFVCEHGCPAFDHTDPETPENTCLATKQLYSYLQTIDRSLIVELISIHESKSRALV</sequence>
<dbReference type="InterPro" id="IPR023885">
    <property type="entry name" value="4Fe4S-binding_SPASM_dom"/>
</dbReference>
<evidence type="ECO:0000256" key="5">
    <source>
        <dbReference type="ARBA" id="ARBA00023004"/>
    </source>
</evidence>
<keyword evidence="10" id="KW-1185">Reference proteome</keyword>
<dbReference type="SUPFAM" id="SSF102114">
    <property type="entry name" value="Radical SAM enzymes"/>
    <property type="match status" value="1"/>
</dbReference>
<evidence type="ECO:0000313" key="10">
    <source>
        <dbReference type="Proteomes" id="UP000032946"/>
    </source>
</evidence>
<dbReference type="Pfam" id="PF04055">
    <property type="entry name" value="Radical_SAM"/>
    <property type="match status" value="1"/>
</dbReference>
<evidence type="ECO:0000256" key="6">
    <source>
        <dbReference type="ARBA" id="ARBA00023014"/>
    </source>
</evidence>
<dbReference type="SFLD" id="SFLDG01067">
    <property type="entry name" value="SPASM/twitch_domain_containing"/>
    <property type="match status" value="1"/>
</dbReference>
<dbReference type="GO" id="GO:0046872">
    <property type="term" value="F:metal ion binding"/>
    <property type="evidence" value="ECO:0007669"/>
    <property type="project" value="UniProtKB-KW"/>
</dbReference>
<dbReference type="RefSeq" id="WP_008053072.1">
    <property type="nucleotide sequence ID" value="NZ_FO818640.1"/>
</dbReference>
<dbReference type="PIRSF" id="PIRSF037420">
    <property type="entry name" value="PQQ_syn_pqqE"/>
    <property type="match status" value="1"/>
</dbReference>
<dbReference type="InterPro" id="IPR023867">
    <property type="entry name" value="Sulphatase_maturase_rSAM"/>
</dbReference>
<evidence type="ECO:0000256" key="2">
    <source>
        <dbReference type="ARBA" id="ARBA00022485"/>
    </source>
</evidence>
<comment type="similarity">
    <text evidence="7">Belongs to the radical SAM superfamily. Anaerobic sulfatase-maturating enzyme family.</text>
</comment>
<evidence type="ECO:0000256" key="4">
    <source>
        <dbReference type="ARBA" id="ARBA00022723"/>
    </source>
</evidence>
<dbReference type="InterPro" id="IPR017200">
    <property type="entry name" value="PqqE-like"/>
</dbReference>